<protein>
    <submittedName>
        <fullName evidence="2">Uncharacterized protein</fullName>
    </submittedName>
</protein>
<reference evidence="2" key="1">
    <citation type="journal article" date="2021" name="G3 (Bethesda)">
        <title>Genome and transcriptome analysis of the beet armyworm Spodoptera exigua reveals targets for pest control. .</title>
        <authorList>
            <person name="Simon S."/>
            <person name="Breeschoten T."/>
            <person name="Jansen H.J."/>
            <person name="Dirks R.P."/>
            <person name="Schranz M.E."/>
            <person name="Ros V.I.D."/>
        </authorList>
    </citation>
    <scope>NUCLEOTIDE SEQUENCE</scope>
    <source>
        <strain evidence="2">TB_SE_WUR_2020</strain>
    </source>
</reference>
<accession>A0A922S8A8</accession>
<name>A0A922S8A8_SPOEX</name>
<comment type="caution">
    <text evidence="2">The sequence shown here is derived from an EMBL/GenBank/DDBJ whole genome shotgun (WGS) entry which is preliminary data.</text>
</comment>
<evidence type="ECO:0000313" key="2">
    <source>
        <dbReference type="EMBL" id="KAH9628070.1"/>
    </source>
</evidence>
<dbReference type="EMBL" id="JACEFF010000928">
    <property type="protein sequence ID" value="KAH9628070.1"/>
    <property type="molecule type" value="Genomic_DNA"/>
</dbReference>
<dbReference type="AlphaFoldDB" id="A0A922S8A8"/>
<sequence length="90" mass="10044">MPSGSSHHLHPPSGDDDSALGSLPPDELDESRMTRRAIIVVDGMEAYYKLFFPGQALNKKKRALSKTPTWGDATPEQPAKRLRVNFILFH</sequence>
<evidence type="ECO:0000256" key="1">
    <source>
        <dbReference type="SAM" id="MobiDB-lite"/>
    </source>
</evidence>
<feature type="region of interest" description="Disordered" evidence="1">
    <location>
        <begin position="1"/>
        <end position="32"/>
    </location>
</feature>
<evidence type="ECO:0000313" key="3">
    <source>
        <dbReference type="Proteomes" id="UP000814243"/>
    </source>
</evidence>
<gene>
    <name evidence="2" type="ORF">HF086_018286</name>
</gene>
<dbReference type="Proteomes" id="UP000814243">
    <property type="component" value="Unassembled WGS sequence"/>
</dbReference>
<proteinExistence type="predicted"/>
<organism evidence="2 3">
    <name type="scientific">Spodoptera exigua</name>
    <name type="common">Beet armyworm</name>
    <name type="synonym">Noctua fulgens</name>
    <dbReference type="NCBI Taxonomy" id="7107"/>
    <lineage>
        <taxon>Eukaryota</taxon>
        <taxon>Metazoa</taxon>
        <taxon>Ecdysozoa</taxon>
        <taxon>Arthropoda</taxon>
        <taxon>Hexapoda</taxon>
        <taxon>Insecta</taxon>
        <taxon>Pterygota</taxon>
        <taxon>Neoptera</taxon>
        <taxon>Endopterygota</taxon>
        <taxon>Lepidoptera</taxon>
        <taxon>Glossata</taxon>
        <taxon>Ditrysia</taxon>
        <taxon>Noctuoidea</taxon>
        <taxon>Noctuidae</taxon>
        <taxon>Amphipyrinae</taxon>
        <taxon>Spodoptera</taxon>
    </lineage>
</organism>